<accession>A0ABU9HXX5</accession>
<organism evidence="1 2">
    <name type="scientific">Flavobacterium arundinis</name>
    <dbReference type="NCBI Taxonomy" id="3139143"/>
    <lineage>
        <taxon>Bacteria</taxon>
        <taxon>Pseudomonadati</taxon>
        <taxon>Bacteroidota</taxon>
        <taxon>Flavobacteriia</taxon>
        <taxon>Flavobacteriales</taxon>
        <taxon>Flavobacteriaceae</taxon>
        <taxon>Flavobacterium</taxon>
    </lineage>
</organism>
<dbReference type="EMBL" id="JBBYHR010000006">
    <property type="protein sequence ID" value="MEL1245015.1"/>
    <property type="molecule type" value="Genomic_DNA"/>
</dbReference>
<comment type="caution">
    <text evidence="1">The sequence shown here is derived from an EMBL/GenBank/DDBJ whole genome shotgun (WGS) entry which is preliminary data.</text>
</comment>
<dbReference type="RefSeq" id="WP_341697328.1">
    <property type="nucleotide sequence ID" value="NZ_JBBYHR010000006.1"/>
</dbReference>
<keyword evidence="2" id="KW-1185">Reference proteome</keyword>
<evidence type="ECO:0000313" key="2">
    <source>
        <dbReference type="Proteomes" id="UP001464555"/>
    </source>
</evidence>
<reference evidence="1 2" key="1">
    <citation type="submission" date="2024-04" db="EMBL/GenBank/DDBJ databases">
        <title>Flavobacterium sp. DGU11 16S ribosomal RNA gene Genome sequencing and assembly.</title>
        <authorList>
            <person name="Park S."/>
        </authorList>
    </citation>
    <scope>NUCLEOTIDE SEQUENCE [LARGE SCALE GENOMIC DNA]</scope>
    <source>
        <strain evidence="1 2">DGU11</strain>
    </source>
</reference>
<sequence length="85" mass="9835">MSKFKLIEGAFTAAEAKEVILALLEYKINFHNRESFRSEIRNGHTDDRSLKRKEQLLKTREEFMEQISAMDPAATVTITADIMMK</sequence>
<gene>
    <name evidence="1" type="ORF">AAEO56_12125</name>
</gene>
<dbReference type="Proteomes" id="UP001464555">
    <property type="component" value="Unassembled WGS sequence"/>
</dbReference>
<evidence type="ECO:0000313" key="1">
    <source>
        <dbReference type="EMBL" id="MEL1245015.1"/>
    </source>
</evidence>
<protein>
    <submittedName>
        <fullName evidence="1">Uncharacterized protein</fullName>
    </submittedName>
</protein>
<name>A0ABU9HXX5_9FLAO</name>
<proteinExistence type="predicted"/>